<evidence type="ECO:0000313" key="3">
    <source>
        <dbReference type="Proteomes" id="UP001287286"/>
    </source>
</evidence>
<name>A0ABR0BHN6_PURLI</name>
<reference evidence="2 3" key="1">
    <citation type="journal article" date="2024" name="Microbiol. Resour. Announc.">
        <title>Genome annotations for the ascomycete fungi Trichoderma harzianum, Trichoderma aggressivum, and Purpureocillium lilacinum.</title>
        <authorList>
            <person name="Beijen E.P.W."/>
            <person name="Ohm R.A."/>
        </authorList>
    </citation>
    <scope>NUCLEOTIDE SEQUENCE [LARGE SCALE GENOMIC DNA]</scope>
    <source>
        <strain evidence="2 3">CBS 150709</strain>
    </source>
</reference>
<dbReference type="EMBL" id="JAWRVI010000090">
    <property type="protein sequence ID" value="KAK4077998.1"/>
    <property type="molecule type" value="Genomic_DNA"/>
</dbReference>
<evidence type="ECO:0000313" key="2">
    <source>
        <dbReference type="EMBL" id="KAK4077998.1"/>
    </source>
</evidence>
<organism evidence="2 3">
    <name type="scientific">Purpureocillium lilacinum</name>
    <name type="common">Paecilomyces lilacinus</name>
    <dbReference type="NCBI Taxonomy" id="33203"/>
    <lineage>
        <taxon>Eukaryota</taxon>
        <taxon>Fungi</taxon>
        <taxon>Dikarya</taxon>
        <taxon>Ascomycota</taxon>
        <taxon>Pezizomycotina</taxon>
        <taxon>Sordariomycetes</taxon>
        <taxon>Hypocreomycetidae</taxon>
        <taxon>Hypocreales</taxon>
        <taxon>Ophiocordycipitaceae</taxon>
        <taxon>Purpureocillium</taxon>
    </lineage>
</organism>
<keyword evidence="3" id="KW-1185">Reference proteome</keyword>
<feature type="chain" id="PRO_5047326380" evidence="1">
    <location>
        <begin position="18"/>
        <end position="151"/>
    </location>
</feature>
<dbReference type="InterPro" id="IPR045469">
    <property type="entry name" value="Nis1"/>
</dbReference>
<gene>
    <name evidence="2" type="ORF">Purlil1_12149</name>
</gene>
<accession>A0ABR0BHN6</accession>
<protein>
    <submittedName>
        <fullName evidence="2">Uncharacterized protein</fullName>
    </submittedName>
</protein>
<dbReference type="Proteomes" id="UP001287286">
    <property type="component" value="Unassembled WGS sequence"/>
</dbReference>
<feature type="signal peptide" evidence="1">
    <location>
        <begin position="1"/>
        <end position="17"/>
    </location>
</feature>
<comment type="caution">
    <text evidence="2">The sequence shown here is derived from an EMBL/GenBank/DDBJ whole genome shotgun (WGS) entry which is preliminary data.</text>
</comment>
<dbReference type="Pfam" id="PF19271">
    <property type="entry name" value="Nis1"/>
    <property type="match status" value="1"/>
</dbReference>
<sequence>MWTFAAALPLLFVSAHASVQSIAVPEVIKPGDAVDMTIVNNDSPGQYDIAMVIGFDPGSQLQRNNIGIDQAYIALTDIPNGPFNKSITINPLIAPGPGTLRAGIFSMYGGLRQLDVWVYDVNITIGETTSTKYIEGSSFHIDCLIGQGCHE</sequence>
<proteinExistence type="predicted"/>
<evidence type="ECO:0000256" key="1">
    <source>
        <dbReference type="SAM" id="SignalP"/>
    </source>
</evidence>
<keyword evidence="1" id="KW-0732">Signal</keyword>